<sequence>MGCCASNSGEEEKLTSSQQSPAVSKAIPKETPVYKLLFLGAGESGKSTFFKRMQIRYGRGYTEAERLNYLPVIYENTIAPMKTLIWQSEQLGSEYDCLLRPENQEFAAFIKDLPEDDVVLDQEIAEAVSILWEDPAIKNTFSLRSGFQVQDSADYFFENCMTTADENYVPSETDILRCRDRTTGILEQNFDVAGNLYQVFDVGGQRAERKKWINCFKNVKAVMFVVALSEYDQVCFEDDVTNRLEEAITVFDNVCNSKWFERTPIILLLNKKDLFRQKIEDKRISLSKTFPEYTDEDGDYEAASAFIKNQFVSRNSTNKKIYPYLVCATGDEDEVKNVFDSMTEIIADSPDHDDKESDPKS</sequence>
<dbReference type="InterPro" id="IPR001019">
    <property type="entry name" value="Gprotein_alpha_su"/>
</dbReference>
<evidence type="ECO:0000256" key="11">
    <source>
        <dbReference type="SAM" id="MobiDB-lite"/>
    </source>
</evidence>
<keyword evidence="7" id="KW-0807">Transducer</keyword>
<dbReference type="GO" id="GO:0003924">
    <property type="term" value="F:GTPase activity"/>
    <property type="evidence" value="ECO:0007669"/>
    <property type="project" value="InterPro"/>
</dbReference>
<keyword evidence="4 10" id="KW-0460">Magnesium</keyword>
<feature type="binding site" evidence="9">
    <location>
        <begin position="176"/>
        <end position="182"/>
    </location>
    <ligand>
        <name>GTP</name>
        <dbReference type="ChEBI" id="CHEBI:37565"/>
    </ligand>
</feature>
<feature type="binding site" evidence="10">
    <location>
        <position position="182"/>
    </location>
    <ligand>
        <name>Mg(2+)</name>
        <dbReference type="ChEBI" id="CHEBI:18420"/>
    </ligand>
</feature>
<evidence type="ECO:0000256" key="9">
    <source>
        <dbReference type="PIRSR" id="PIRSR601019-1"/>
    </source>
</evidence>
<reference evidence="12" key="1">
    <citation type="submission" date="2017-11" db="EMBL/GenBank/DDBJ databases">
        <title>The sensing device of the deep-sea amphipod.</title>
        <authorList>
            <person name="Kobayashi H."/>
            <person name="Nagahama T."/>
            <person name="Arai W."/>
            <person name="Sasagawa Y."/>
            <person name="Umeda M."/>
            <person name="Hayashi T."/>
            <person name="Nikaido I."/>
            <person name="Watanabe H."/>
            <person name="Oguri K."/>
            <person name="Kitazato H."/>
            <person name="Fujioka K."/>
            <person name="Kido Y."/>
            <person name="Takami H."/>
        </authorList>
    </citation>
    <scope>NUCLEOTIDE SEQUENCE</scope>
    <source>
        <tissue evidence="12">Whole body</tissue>
    </source>
</reference>
<evidence type="ECO:0000256" key="1">
    <source>
        <dbReference type="ARBA" id="ARBA00022707"/>
    </source>
</evidence>
<dbReference type="GO" id="GO:0005525">
    <property type="term" value="F:GTP binding"/>
    <property type="evidence" value="ECO:0007669"/>
    <property type="project" value="UniProtKB-KW"/>
</dbReference>
<dbReference type="SUPFAM" id="SSF52540">
    <property type="entry name" value="P-loop containing nucleoside triphosphate hydrolases"/>
    <property type="match status" value="1"/>
</dbReference>
<feature type="binding site" evidence="9">
    <location>
        <begin position="270"/>
        <end position="273"/>
    </location>
    <ligand>
        <name>GTP</name>
        <dbReference type="ChEBI" id="CHEBI:37565"/>
    </ligand>
</feature>
<keyword evidence="6" id="KW-0564">Palmitate</keyword>
<evidence type="ECO:0000256" key="8">
    <source>
        <dbReference type="ARBA" id="ARBA00023288"/>
    </source>
</evidence>
<dbReference type="AlphaFoldDB" id="A0A6A7G7Q2"/>
<dbReference type="SMART" id="SM00275">
    <property type="entry name" value="G_alpha"/>
    <property type="match status" value="1"/>
</dbReference>
<name>A0A6A7G7Q2_9CRUS</name>
<feature type="binding site" evidence="9">
    <location>
        <position position="328"/>
    </location>
    <ligand>
        <name>GTP</name>
        <dbReference type="ChEBI" id="CHEBI:37565"/>
    </ligand>
</feature>
<accession>A0A6A7G7Q2</accession>
<dbReference type="PANTHER" id="PTHR10218">
    <property type="entry name" value="GTP-BINDING PROTEIN ALPHA SUBUNIT"/>
    <property type="match status" value="1"/>
</dbReference>
<evidence type="ECO:0000256" key="2">
    <source>
        <dbReference type="ARBA" id="ARBA00022723"/>
    </source>
</evidence>
<dbReference type="InterPro" id="IPR027417">
    <property type="entry name" value="P-loop_NTPase"/>
</dbReference>
<feature type="binding site" evidence="9">
    <location>
        <begin position="201"/>
        <end position="205"/>
    </location>
    <ligand>
        <name>GTP</name>
        <dbReference type="ChEBI" id="CHEBI:37565"/>
    </ligand>
</feature>
<dbReference type="GO" id="GO:0001664">
    <property type="term" value="F:G protein-coupled receptor binding"/>
    <property type="evidence" value="ECO:0007669"/>
    <property type="project" value="TreeGrafter"/>
</dbReference>
<dbReference type="InterPro" id="IPR011025">
    <property type="entry name" value="GproteinA_insert"/>
</dbReference>
<dbReference type="CDD" id="cd00066">
    <property type="entry name" value="G-alpha"/>
    <property type="match status" value="1"/>
</dbReference>
<dbReference type="Gene3D" id="3.40.50.300">
    <property type="entry name" value="P-loop containing nucleotide triphosphate hydrolases"/>
    <property type="match status" value="1"/>
</dbReference>
<dbReference type="EMBL" id="IACT01007814">
    <property type="protein sequence ID" value="LAC26926.1"/>
    <property type="molecule type" value="mRNA"/>
</dbReference>
<keyword evidence="3 9" id="KW-0547">Nucleotide-binding</keyword>
<evidence type="ECO:0000256" key="10">
    <source>
        <dbReference type="PIRSR" id="PIRSR601019-2"/>
    </source>
</evidence>
<feature type="binding site" evidence="9">
    <location>
        <begin position="151"/>
        <end position="152"/>
    </location>
    <ligand>
        <name>GTP</name>
        <dbReference type="ChEBI" id="CHEBI:37565"/>
    </ligand>
</feature>
<dbReference type="SUPFAM" id="SSF47895">
    <property type="entry name" value="Transducin (alpha subunit), insertion domain"/>
    <property type="match status" value="1"/>
</dbReference>
<dbReference type="GO" id="GO:0005834">
    <property type="term" value="C:heterotrimeric G-protein complex"/>
    <property type="evidence" value="ECO:0007669"/>
    <property type="project" value="TreeGrafter"/>
</dbReference>
<keyword evidence="8" id="KW-0449">Lipoprotein</keyword>
<dbReference type="GO" id="GO:0046872">
    <property type="term" value="F:metal ion binding"/>
    <property type="evidence" value="ECO:0007669"/>
    <property type="project" value="UniProtKB-KW"/>
</dbReference>
<keyword evidence="2 10" id="KW-0479">Metal-binding</keyword>
<dbReference type="Pfam" id="PF00503">
    <property type="entry name" value="G-alpha"/>
    <property type="match status" value="1"/>
</dbReference>
<evidence type="ECO:0000256" key="5">
    <source>
        <dbReference type="ARBA" id="ARBA00023134"/>
    </source>
</evidence>
<evidence type="ECO:0000256" key="7">
    <source>
        <dbReference type="ARBA" id="ARBA00023224"/>
    </source>
</evidence>
<dbReference type="PROSITE" id="PS51882">
    <property type="entry name" value="G_ALPHA"/>
    <property type="match status" value="1"/>
</dbReference>
<evidence type="ECO:0000256" key="4">
    <source>
        <dbReference type="ARBA" id="ARBA00022842"/>
    </source>
</evidence>
<feature type="binding site" evidence="10">
    <location>
        <position position="47"/>
    </location>
    <ligand>
        <name>Mg(2+)</name>
        <dbReference type="ChEBI" id="CHEBI:18420"/>
    </ligand>
</feature>
<evidence type="ECO:0000313" key="12">
    <source>
        <dbReference type="EMBL" id="LAC26926.1"/>
    </source>
</evidence>
<dbReference type="FunFam" id="3.40.50.300:FF:002307">
    <property type="entry name" value="Guanine nucleotide-binding protein G(k) subunit alpha"/>
    <property type="match status" value="1"/>
</dbReference>
<dbReference type="GO" id="GO:0031683">
    <property type="term" value="F:G-protein beta/gamma-subunit complex binding"/>
    <property type="evidence" value="ECO:0007669"/>
    <property type="project" value="InterPro"/>
</dbReference>
<protein>
    <submittedName>
        <fullName evidence="12">Guanine nucleotide-binding protein subunit alpha</fullName>
    </submittedName>
</protein>
<dbReference type="Gene3D" id="1.10.400.10">
    <property type="entry name" value="GI Alpha 1, domain 2-like"/>
    <property type="match status" value="1"/>
</dbReference>
<proteinExistence type="evidence at transcript level"/>
<evidence type="ECO:0000256" key="3">
    <source>
        <dbReference type="ARBA" id="ARBA00022741"/>
    </source>
</evidence>
<evidence type="ECO:0000256" key="6">
    <source>
        <dbReference type="ARBA" id="ARBA00023139"/>
    </source>
</evidence>
<feature type="binding site" evidence="9">
    <location>
        <begin position="43"/>
        <end position="48"/>
    </location>
    <ligand>
        <name>GTP</name>
        <dbReference type="ChEBI" id="CHEBI:37565"/>
    </ligand>
</feature>
<keyword evidence="1" id="KW-0519">Myristate</keyword>
<feature type="region of interest" description="Disordered" evidence="11">
    <location>
        <begin position="1"/>
        <end position="23"/>
    </location>
</feature>
<dbReference type="PRINTS" id="PR00318">
    <property type="entry name" value="GPROTEINA"/>
</dbReference>
<dbReference type="PANTHER" id="PTHR10218:SF302">
    <property type="entry name" value="GUANINE NUCLEOTIDE-BINDING PROTEIN ALPHA-5 SUBUNIT"/>
    <property type="match status" value="1"/>
</dbReference>
<organism evidence="12">
    <name type="scientific">Hirondellea gigas</name>
    <dbReference type="NCBI Taxonomy" id="1518452"/>
    <lineage>
        <taxon>Eukaryota</taxon>
        <taxon>Metazoa</taxon>
        <taxon>Ecdysozoa</taxon>
        <taxon>Arthropoda</taxon>
        <taxon>Crustacea</taxon>
        <taxon>Multicrustacea</taxon>
        <taxon>Malacostraca</taxon>
        <taxon>Eumalacostraca</taxon>
        <taxon>Peracarida</taxon>
        <taxon>Amphipoda</taxon>
        <taxon>Amphilochidea</taxon>
        <taxon>Lysianassida</taxon>
        <taxon>Lysianassidira</taxon>
        <taxon>Lysianassoidea</taxon>
        <taxon>Lysianassidae</taxon>
        <taxon>Hirondellea</taxon>
    </lineage>
</organism>
<dbReference type="GO" id="GO:0007188">
    <property type="term" value="P:adenylate cyclase-modulating G protein-coupled receptor signaling pathway"/>
    <property type="evidence" value="ECO:0007669"/>
    <property type="project" value="TreeGrafter"/>
</dbReference>
<keyword evidence="5 9" id="KW-0342">GTP-binding</keyword>
<dbReference type="GO" id="GO:0005737">
    <property type="term" value="C:cytoplasm"/>
    <property type="evidence" value="ECO:0007669"/>
    <property type="project" value="TreeGrafter"/>
</dbReference>